<feature type="compositionally biased region" description="Polar residues" evidence="2">
    <location>
        <begin position="482"/>
        <end position="504"/>
    </location>
</feature>
<keyword evidence="3" id="KW-1133">Transmembrane helix</keyword>
<feature type="region of interest" description="Disordered" evidence="2">
    <location>
        <begin position="474"/>
        <end position="521"/>
    </location>
</feature>
<accession>A0A364NEC1</accession>
<feature type="region of interest" description="Disordered" evidence="2">
    <location>
        <begin position="562"/>
        <end position="588"/>
    </location>
</feature>
<evidence type="ECO:0000256" key="3">
    <source>
        <dbReference type="SAM" id="Phobius"/>
    </source>
</evidence>
<feature type="compositionally biased region" description="Basic and acidic residues" evidence="2">
    <location>
        <begin position="20"/>
        <end position="34"/>
    </location>
</feature>
<feature type="transmembrane region" description="Helical" evidence="3">
    <location>
        <begin position="890"/>
        <end position="914"/>
    </location>
</feature>
<feature type="region of interest" description="Disordered" evidence="2">
    <location>
        <begin position="723"/>
        <end position="766"/>
    </location>
</feature>
<feature type="disulfide bond" evidence="1">
    <location>
        <begin position="624"/>
        <end position="633"/>
    </location>
</feature>
<feature type="compositionally biased region" description="Polar residues" evidence="2">
    <location>
        <begin position="846"/>
        <end position="860"/>
    </location>
</feature>
<feature type="domain" description="EGF-like" evidence="4">
    <location>
        <begin position="596"/>
        <end position="634"/>
    </location>
</feature>
<dbReference type="InterPro" id="IPR000742">
    <property type="entry name" value="EGF"/>
</dbReference>
<organism evidence="5 6">
    <name type="scientific">Stemphylium lycopersici</name>
    <name type="common">Tomato gray leaf spot disease fungus</name>
    <name type="synonym">Thyrospora lycopersici</name>
    <dbReference type="NCBI Taxonomy" id="183478"/>
    <lineage>
        <taxon>Eukaryota</taxon>
        <taxon>Fungi</taxon>
        <taxon>Dikarya</taxon>
        <taxon>Ascomycota</taxon>
        <taxon>Pezizomycotina</taxon>
        <taxon>Dothideomycetes</taxon>
        <taxon>Pleosporomycetidae</taxon>
        <taxon>Pleosporales</taxon>
        <taxon>Pleosporineae</taxon>
        <taxon>Pleosporaceae</taxon>
        <taxon>Stemphylium</taxon>
    </lineage>
</organism>
<dbReference type="PANTHER" id="PTHR17178">
    <property type="entry name" value="SECRETORY GRANULE PROTEOGLYCAN CORE PROTEIN"/>
    <property type="match status" value="1"/>
</dbReference>
<feature type="compositionally biased region" description="Polar residues" evidence="2">
    <location>
        <begin position="747"/>
        <end position="766"/>
    </location>
</feature>
<keyword evidence="1" id="KW-1015">Disulfide bond</keyword>
<feature type="transmembrane region" description="Helical" evidence="3">
    <location>
        <begin position="935"/>
        <end position="955"/>
    </location>
</feature>
<feature type="compositionally biased region" description="Polar residues" evidence="2">
    <location>
        <begin position="366"/>
        <end position="376"/>
    </location>
</feature>
<dbReference type="STRING" id="183478.A0A364NEC1"/>
<feature type="transmembrane region" description="Helical" evidence="3">
    <location>
        <begin position="1142"/>
        <end position="1161"/>
    </location>
</feature>
<dbReference type="CDD" id="cd00054">
    <property type="entry name" value="EGF_CA"/>
    <property type="match status" value="1"/>
</dbReference>
<dbReference type="Proteomes" id="UP000249619">
    <property type="component" value="Unassembled WGS sequence"/>
</dbReference>
<comment type="caution">
    <text evidence="1">Lacks conserved residue(s) required for the propagation of feature annotation.</text>
</comment>
<feature type="compositionally biased region" description="Acidic residues" evidence="2">
    <location>
        <begin position="255"/>
        <end position="268"/>
    </location>
</feature>
<feature type="transmembrane region" description="Helical" evidence="3">
    <location>
        <begin position="961"/>
        <end position="983"/>
    </location>
</feature>
<reference evidence="6" key="1">
    <citation type="submission" date="2018-05" db="EMBL/GenBank/DDBJ databases">
        <title>Draft genome sequence of Stemphylium lycopersici strain CIDEFI 213.</title>
        <authorList>
            <person name="Medina R."/>
            <person name="Franco M.E.E."/>
            <person name="Lucentini C.G."/>
            <person name="Saparrat M.C.N."/>
            <person name="Balatti P.A."/>
        </authorList>
    </citation>
    <scope>NUCLEOTIDE SEQUENCE [LARGE SCALE GENOMIC DNA]</scope>
    <source>
        <strain evidence="6">CIDEFI 213</strain>
    </source>
</reference>
<feature type="region of interest" description="Disordered" evidence="2">
    <location>
        <begin position="230"/>
        <end position="290"/>
    </location>
</feature>
<dbReference type="PROSITE" id="PS00022">
    <property type="entry name" value="EGF_1"/>
    <property type="match status" value="1"/>
</dbReference>
<feature type="compositionally biased region" description="Polar residues" evidence="2">
    <location>
        <begin position="383"/>
        <end position="393"/>
    </location>
</feature>
<feature type="region of interest" description="Disordered" evidence="2">
    <location>
        <begin position="348"/>
        <end position="413"/>
    </location>
</feature>
<keyword evidence="3" id="KW-0472">Membrane</keyword>
<evidence type="ECO:0000256" key="1">
    <source>
        <dbReference type="PROSITE-ProRule" id="PRU00076"/>
    </source>
</evidence>
<dbReference type="EMBL" id="QGDH01000009">
    <property type="protein sequence ID" value="RAR15639.1"/>
    <property type="molecule type" value="Genomic_DNA"/>
</dbReference>
<keyword evidence="6" id="KW-1185">Reference proteome</keyword>
<evidence type="ECO:0000313" key="6">
    <source>
        <dbReference type="Proteomes" id="UP000249619"/>
    </source>
</evidence>
<dbReference type="PROSITE" id="PS50026">
    <property type="entry name" value="EGF_3"/>
    <property type="match status" value="1"/>
</dbReference>
<protein>
    <submittedName>
        <fullName evidence="5">Epidermal growth factor-like type 3</fullName>
    </submittedName>
</protein>
<name>A0A364NEC1_STELY</name>
<dbReference type="PROSITE" id="PS01186">
    <property type="entry name" value="EGF_2"/>
    <property type="match status" value="1"/>
</dbReference>
<feature type="region of interest" description="Disordered" evidence="2">
    <location>
        <begin position="171"/>
        <end position="213"/>
    </location>
</feature>
<comment type="caution">
    <text evidence="5">The sequence shown here is derived from an EMBL/GenBank/DDBJ whole genome shotgun (WGS) entry which is preliminary data.</text>
</comment>
<feature type="compositionally biased region" description="Polar residues" evidence="2">
    <location>
        <begin position="562"/>
        <end position="586"/>
    </location>
</feature>
<feature type="compositionally biased region" description="Polar residues" evidence="2">
    <location>
        <begin position="230"/>
        <end position="248"/>
    </location>
</feature>
<keyword evidence="3" id="KW-0812">Transmembrane</keyword>
<feature type="transmembrane region" description="Helical" evidence="3">
    <location>
        <begin position="529"/>
        <end position="556"/>
    </location>
</feature>
<dbReference type="PANTHER" id="PTHR17178:SF0">
    <property type="entry name" value="SERGLYCIN"/>
    <property type="match status" value="1"/>
</dbReference>
<feature type="compositionally biased region" description="Polar residues" evidence="2">
    <location>
        <begin position="58"/>
        <end position="76"/>
    </location>
</feature>
<feature type="region of interest" description="Disordered" evidence="2">
    <location>
        <begin position="846"/>
        <end position="867"/>
    </location>
</feature>
<evidence type="ECO:0000259" key="4">
    <source>
        <dbReference type="PROSITE" id="PS50026"/>
    </source>
</evidence>
<proteinExistence type="predicted"/>
<feature type="region of interest" description="Disordered" evidence="2">
    <location>
        <begin position="1"/>
        <end position="123"/>
    </location>
</feature>
<evidence type="ECO:0000313" key="5">
    <source>
        <dbReference type="EMBL" id="RAR15639.1"/>
    </source>
</evidence>
<sequence>MSYDPRFGAGAYGATDADDGDARKGSVRAARERMQAAQKRTQLPDTSKIIGLPRRPNQLVSQYSQEKIEPSQQQALSAGRDDIESDSPSPQWPLPKMRIDGVEPTPDLPPRSPKRLQPPQLNVRPLSDEFPIQQLSPELPLSPGYLHPNDDRFSPSFFPSSRPITISSIASESSIGSIPDFPVPQPPMPNIQQARRFPSIGPPRSARRGPSSYYTQMSYVSPIVEESEIHSSAIQSQRGSFASSNVFPSNKDDFYPDDDPFSDDEETITSDRGTISPTEHDDRSGLVQQPPALVRQASLGRRTKPSLMTIKSMDSFGDKKGSSSRTRAEGFGAGVGAMGIGAATLAARDGTSSGRARSPLSREASSDSLSTMQTLKSKAGVSRTASPLQQELRPTTLAERAGMRRPARLDMDAVRDAEARGSLTSLPDLIRRATRLATNLDRGRTASRLGLEFWETGAPEKNNVRQSGLSEMLAAFPPPGQETPNRSGRGTPNFGSRNVSSGASSRLRYADGGNNEKPRQRRRCCGMPLWAFIVLIIFLLLAIAAAVVIPVVLIVIPNQNKANGNTAAQDTQGSNGNNDMTSTNAPTLPAPTADSGNGQCSGIITCQNGGVAIFNSDRSCNCVCINGFTGRTCTNDDATGCTTTSVAGTANNATMGSGIPRLIEDAGSNFNVPLDATRILSLFSTLSLSCAAENALITFNGLASRSVTRHLHSMDSRAALHPSRTLPDLHHPHPAHVPGQQVRRQAVGQSSEAESSTDQKSADSGTLITQPISSNVSALDLARIAVLLALQESSDLDVAANAQESIQTLLTDDRNGNTDSSTVDVGPFELDLVNFTIEFQNGTTIQAKPSYPPNNGNPSIGRTGPAVSPLQQRASTLYSMSEPHYSQLDLLIYAFSATAALISSWCILFLFRVIDIDGSAKFFERVAEYVKSWFVHIRFHVGNLGFITGLIAWHLEYCTSLAVLGYLLPYLLTLVIYFKWLLLKQGPRWIARMEAAAWRLGVRHSTVPKRWIVQQAVDWYQERRNKKHIDKIFERRVCAISIGECLFPDLFIAILDNPTIFQFLKAVATDLTFFAWNLTMVLIKLRINSWMQIWSHTKDVFRVTAQIIFGLGGDDLSWAVWMGGFKFVLRCIRMVLDTISELIFMSLGAVWVLMLLIQAVYRRSIVYLNAESTERQPRGRKLQGYSAEVQAAYMETASYTWQDMALMYLKLKATLDDLAEVRLEIERVKRKHNMESLSAQNSRELGDKAVAYRRSLMVAISDINYLRLLNCSVLNAWHNTVLGKKPNALNAKHPYQPSQLEISPEADKDTGLHIRYKEHTRKNIHDVGKEYQISIENHAMVLAREPRRMSAIIRAKQKLAGNVPDGFDPFQKDHWIFSGVIPGMNIPPYSRTNNPFDISDKRPSPIVAPERFFGPQIEDFAAEGRLAQWGNEEAMKINIEPFGRDELRHFTTGMRFGATPLKTRRQLFPSSGMEVRGYAADPFPTGEPRERDFPVYRNFA</sequence>
<keyword evidence="1" id="KW-0245">EGF-like domain</keyword>
<evidence type="ECO:0000256" key="2">
    <source>
        <dbReference type="SAM" id="MobiDB-lite"/>
    </source>
</evidence>
<gene>
    <name evidence="5" type="ORF">DDE83_000870</name>
</gene>